<dbReference type="InterPro" id="IPR014810">
    <property type="entry name" value="Fcf2_C"/>
</dbReference>
<sequence>MCDSSRGQILDLLRQAEERLESETSSVAKAMPPTTRIFPSQVKAYKPQTPCSIRNPHAEPVAGRNKDETAGSDWFNLPKTKATPAFKREWQLLRMRGLLDPKHQKKAMRFTPPEYSQVGTMVAGHGERFGAKRTRREGANTFLNEVIRDVDGQKLQDKYASIQRQKASGKKSFYQRLTSRRKRRH</sequence>
<comment type="subcellular location">
    <subcellularLocation>
        <location evidence="1">Nucleus</location>
        <location evidence="1">Nucleolus</location>
    </subcellularLocation>
</comment>
<organism evidence="5 6">
    <name type="scientific">Ustilaginoidea virens</name>
    <name type="common">Rice false smut fungus</name>
    <name type="synonym">Villosiclava virens</name>
    <dbReference type="NCBI Taxonomy" id="1159556"/>
    <lineage>
        <taxon>Eukaryota</taxon>
        <taxon>Fungi</taxon>
        <taxon>Dikarya</taxon>
        <taxon>Ascomycota</taxon>
        <taxon>Pezizomycotina</taxon>
        <taxon>Sordariomycetes</taxon>
        <taxon>Hypocreomycetidae</taxon>
        <taxon>Hypocreales</taxon>
        <taxon>Clavicipitaceae</taxon>
        <taxon>Ustilaginoidea</taxon>
    </lineage>
</organism>
<feature type="region of interest" description="Disordered" evidence="3">
    <location>
        <begin position="48"/>
        <end position="76"/>
    </location>
</feature>
<evidence type="ECO:0000313" key="5">
    <source>
        <dbReference type="EMBL" id="QUC19406.1"/>
    </source>
</evidence>
<keyword evidence="6" id="KW-1185">Reference proteome</keyword>
<accession>A0A8E5HPW2</accession>
<dbReference type="KEGG" id="uvi:66064425"/>
<protein>
    <recommendedName>
        <fullName evidence="4">Fcf2 pre-rRNA processing C-terminal domain-containing protein</fullName>
    </recommendedName>
</protein>
<proteinExistence type="predicted"/>
<dbReference type="AlphaFoldDB" id="A0A8E5HPW2"/>
<feature type="region of interest" description="Disordered" evidence="3">
    <location>
        <begin position="161"/>
        <end position="185"/>
    </location>
</feature>
<dbReference type="PANTHER" id="PTHR21686">
    <property type="entry name" value="DEOXYNUCLEOTIDYLTRANSFERASE TERMINAL-INTERACTING PROTEIN 2"/>
    <property type="match status" value="1"/>
</dbReference>
<evidence type="ECO:0000313" key="6">
    <source>
        <dbReference type="Proteomes" id="UP000027002"/>
    </source>
</evidence>
<evidence type="ECO:0000256" key="2">
    <source>
        <dbReference type="ARBA" id="ARBA00023242"/>
    </source>
</evidence>
<evidence type="ECO:0000259" key="4">
    <source>
        <dbReference type="Pfam" id="PF08698"/>
    </source>
</evidence>
<dbReference type="OrthoDB" id="427886at2759"/>
<dbReference type="GeneID" id="66064425"/>
<keyword evidence="2" id="KW-0539">Nucleus</keyword>
<dbReference type="RefSeq" id="XP_042997079.1">
    <property type="nucleotide sequence ID" value="XM_043141145.1"/>
</dbReference>
<reference evidence="5" key="1">
    <citation type="submission" date="2020-03" db="EMBL/GenBank/DDBJ databases">
        <title>A mixture of massive structural variations and highly conserved coding sequences in Ustilaginoidea virens genome.</title>
        <authorList>
            <person name="Zhang K."/>
            <person name="Zhao Z."/>
            <person name="Zhang Z."/>
            <person name="Li Y."/>
            <person name="Hsiang T."/>
            <person name="Sun W."/>
        </authorList>
    </citation>
    <scope>NUCLEOTIDE SEQUENCE</scope>
    <source>
        <strain evidence="5">UV-8b</strain>
    </source>
</reference>
<name>A0A8E5HPW2_USTVR</name>
<evidence type="ECO:0000256" key="1">
    <source>
        <dbReference type="ARBA" id="ARBA00004604"/>
    </source>
</evidence>
<evidence type="ECO:0000256" key="3">
    <source>
        <dbReference type="SAM" id="MobiDB-lite"/>
    </source>
</evidence>
<dbReference type="Proteomes" id="UP000027002">
    <property type="component" value="Chromosome 3"/>
</dbReference>
<gene>
    <name evidence="5" type="ORF">UV8b_03647</name>
</gene>
<dbReference type="EMBL" id="CP072755">
    <property type="protein sequence ID" value="QUC19406.1"/>
    <property type="molecule type" value="Genomic_DNA"/>
</dbReference>
<dbReference type="GO" id="GO:0006396">
    <property type="term" value="P:RNA processing"/>
    <property type="evidence" value="ECO:0007669"/>
    <property type="project" value="TreeGrafter"/>
</dbReference>
<dbReference type="Pfam" id="PF08698">
    <property type="entry name" value="Fcf2"/>
    <property type="match status" value="1"/>
</dbReference>
<dbReference type="GO" id="GO:0003723">
    <property type="term" value="F:RNA binding"/>
    <property type="evidence" value="ECO:0007669"/>
    <property type="project" value="TreeGrafter"/>
</dbReference>
<dbReference type="PANTHER" id="PTHR21686:SF12">
    <property type="entry name" value="DEOXYNUCLEOTIDYLTRANSFERASE TERMINAL-INTERACTING PROTEIN 2"/>
    <property type="match status" value="1"/>
</dbReference>
<dbReference type="InterPro" id="IPR039883">
    <property type="entry name" value="Fcf2/DNTTIP2"/>
</dbReference>
<feature type="domain" description="Fcf2 pre-rRNA processing C-terminal" evidence="4">
    <location>
        <begin position="67"/>
        <end position="157"/>
    </location>
</feature>
<dbReference type="GO" id="GO:0005730">
    <property type="term" value="C:nucleolus"/>
    <property type="evidence" value="ECO:0007669"/>
    <property type="project" value="UniProtKB-SubCell"/>
</dbReference>